<dbReference type="InterPro" id="IPR036388">
    <property type="entry name" value="WH-like_DNA-bd_sf"/>
</dbReference>
<dbReference type="PANTHER" id="PTHR35807:SF1">
    <property type="entry name" value="TRANSCRIPTIONAL REGULATOR REDD"/>
    <property type="match status" value="1"/>
</dbReference>
<accession>A0A562VA60</accession>
<dbReference type="Gene3D" id="1.25.40.10">
    <property type="entry name" value="Tetratricopeptide repeat domain"/>
    <property type="match status" value="3"/>
</dbReference>
<feature type="region of interest" description="Disordered" evidence="4">
    <location>
        <begin position="899"/>
        <end position="1005"/>
    </location>
</feature>
<dbReference type="Gene3D" id="1.10.8.430">
    <property type="entry name" value="Helical domain of apoptotic protease-activating factors"/>
    <property type="match status" value="1"/>
</dbReference>
<dbReference type="InterPro" id="IPR019734">
    <property type="entry name" value="TPR_rpt"/>
</dbReference>
<proteinExistence type="predicted"/>
<dbReference type="GO" id="GO:0003677">
    <property type="term" value="F:DNA binding"/>
    <property type="evidence" value="ECO:0007669"/>
    <property type="project" value="UniProtKB-KW"/>
</dbReference>
<dbReference type="Gene3D" id="1.10.10.10">
    <property type="entry name" value="Winged helix-like DNA-binding domain superfamily/Winged helix DNA-binding domain"/>
    <property type="match status" value="1"/>
</dbReference>
<evidence type="ECO:0000259" key="5">
    <source>
        <dbReference type="SMART" id="SM01043"/>
    </source>
</evidence>
<dbReference type="InterPro" id="IPR051677">
    <property type="entry name" value="AfsR-DnrI-RedD_regulator"/>
</dbReference>
<dbReference type="EMBL" id="VLLL01000005">
    <property type="protein sequence ID" value="TWJ14697.1"/>
    <property type="molecule type" value="Genomic_DNA"/>
</dbReference>
<evidence type="ECO:0000256" key="2">
    <source>
        <dbReference type="ARBA" id="ARBA00023163"/>
    </source>
</evidence>
<feature type="compositionally biased region" description="Basic residues" evidence="4">
    <location>
        <begin position="945"/>
        <end position="954"/>
    </location>
</feature>
<evidence type="ECO:0000313" key="7">
    <source>
        <dbReference type="Proteomes" id="UP000321617"/>
    </source>
</evidence>
<dbReference type="PANTHER" id="PTHR35807">
    <property type="entry name" value="TRANSCRIPTIONAL REGULATOR REDD-RELATED"/>
    <property type="match status" value="1"/>
</dbReference>
<dbReference type="SUPFAM" id="SSF46894">
    <property type="entry name" value="C-terminal effector domain of the bipartite response regulators"/>
    <property type="match status" value="1"/>
</dbReference>
<dbReference type="Gene3D" id="3.40.50.300">
    <property type="entry name" value="P-loop containing nucleotide triphosphate hydrolases"/>
    <property type="match status" value="1"/>
</dbReference>
<evidence type="ECO:0000256" key="4">
    <source>
        <dbReference type="SAM" id="MobiDB-lite"/>
    </source>
</evidence>
<name>A0A562VA60_9ACTN</name>
<feature type="domain" description="Bacterial transcriptional activator" evidence="5">
    <location>
        <begin position="91"/>
        <end position="235"/>
    </location>
</feature>
<dbReference type="InterPro" id="IPR016032">
    <property type="entry name" value="Sig_transdc_resp-reg_C-effctor"/>
</dbReference>
<dbReference type="InterPro" id="IPR027417">
    <property type="entry name" value="P-loop_NTPase"/>
</dbReference>
<keyword evidence="7" id="KW-1185">Reference proteome</keyword>
<dbReference type="PRINTS" id="PR00364">
    <property type="entry name" value="DISEASERSIST"/>
</dbReference>
<feature type="repeat" description="TPR" evidence="3">
    <location>
        <begin position="746"/>
        <end position="779"/>
    </location>
</feature>
<feature type="compositionally biased region" description="Low complexity" evidence="4">
    <location>
        <begin position="927"/>
        <end position="944"/>
    </location>
</feature>
<dbReference type="CDD" id="cd15831">
    <property type="entry name" value="BTAD"/>
    <property type="match status" value="1"/>
</dbReference>
<dbReference type="SMART" id="SM00028">
    <property type="entry name" value="TPR"/>
    <property type="match status" value="4"/>
</dbReference>
<gene>
    <name evidence="6" type="ORF">LX16_0386</name>
</gene>
<keyword evidence="6" id="KW-0238">DNA-binding</keyword>
<dbReference type="InterPro" id="IPR011990">
    <property type="entry name" value="TPR-like_helical_dom_sf"/>
</dbReference>
<dbReference type="SMART" id="SM01043">
    <property type="entry name" value="BTAD"/>
    <property type="match status" value="1"/>
</dbReference>
<dbReference type="RefSeq" id="WP_147132167.1">
    <property type="nucleotide sequence ID" value="NZ_BAABIJ010000001.1"/>
</dbReference>
<protein>
    <submittedName>
        <fullName evidence="6">DNA-binding SARP family transcriptional activator</fullName>
    </submittedName>
</protein>
<dbReference type="PROSITE" id="PS50005">
    <property type="entry name" value="TPR"/>
    <property type="match status" value="1"/>
</dbReference>
<keyword evidence="2" id="KW-0804">Transcription</keyword>
<comment type="caution">
    <text evidence="6">The sequence shown here is derived from an EMBL/GenBank/DDBJ whole genome shotgun (WGS) entry which is preliminary data.</text>
</comment>
<evidence type="ECO:0000256" key="1">
    <source>
        <dbReference type="ARBA" id="ARBA00023015"/>
    </source>
</evidence>
<dbReference type="AlphaFoldDB" id="A0A562VA60"/>
<dbReference type="OrthoDB" id="581105at2"/>
<dbReference type="GO" id="GO:0006355">
    <property type="term" value="P:regulation of DNA-templated transcription"/>
    <property type="evidence" value="ECO:0007669"/>
    <property type="project" value="InterPro"/>
</dbReference>
<evidence type="ECO:0000313" key="6">
    <source>
        <dbReference type="EMBL" id="TWJ14697.1"/>
    </source>
</evidence>
<keyword evidence="1" id="KW-0805">Transcription regulation</keyword>
<organism evidence="6 7">
    <name type="scientific">Stackebrandtia albiflava</name>
    <dbReference type="NCBI Taxonomy" id="406432"/>
    <lineage>
        <taxon>Bacteria</taxon>
        <taxon>Bacillati</taxon>
        <taxon>Actinomycetota</taxon>
        <taxon>Actinomycetes</taxon>
        <taxon>Glycomycetales</taxon>
        <taxon>Glycomycetaceae</taxon>
        <taxon>Stackebrandtia</taxon>
    </lineage>
</organism>
<dbReference type="GO" id="GO:0043531">
    <property type="term" value="F:ADP binding"/>
    <property type="evidence" value="ECO:0007669"/>
    <property type="project" value="InterPro"/>
</dbReference>
<sequence length="1005" mass="108392">MEFRILGPLEVEDESGAVEVRGRHHPGLLAMLTLDAGRVVPMSRLVDALWDENPPATARRQVQNAMASLRRIPGLPVAAVGDGYRLDTDRVDALRFAEAVREAEGRRARGRPAEAHESLCRGLDLWRGPALAGVPGDLIASGAARLEERRLDALETRMELELELGRPGRVVGEARELLDANPYRQRLVGLLMRALHHGGRSDEALREFARLRRRLADDLGIDPVSPLRALHRDILRDDVDTARRTPVPATASGVPAQLPHLGGFTGRVDALWALDALRDDASAAGLVTVTGTGGVGKTALAVEWARRNADRFPDGQLFVDLRGFDEAEPLSAHDALNRFLRALGHPEGMIPADLDEAAALYRSLLRGRTMLVVLDNANSVNQVRPLLPGVGGSFTLVTGRNDLTGLVALDGARVVDLDVLSHEESLALLAGFTGARRIRDEAAAADRIAALCGRLPLALRIVGALLASDPSRRLADMAEELADEDRLDRLAVPGDPRAAVSHSIESSHRRLDADTKRLFLSLGVVPAVGLTTGLARAVDGGDAATVDAGLDRLAASRLLERHGDRWRFHDLVRCYASRRAVAELDPGELDAARRRMLAWYGEPGGDHVHEDVLAVASALPGHPWVWRAVSALHRSVHQGRDPVAIRRAAEDALSVARREGDAAGLSVMHNLVAGTHWAERRLDLAEAETRSAVRWARESRDDVLLSRHLGNMAEFARLRGDNSEAARITAESLTLAERTGSPHAIAARLLRLGEIHTAMGEYPQAEETLLRAVRLASTPGHLPASQLLALGDLYLDLGRYTEAERCAERVLAGASSRRMHALILRGRIRRATGDPAAGYADLVGVYRARRENRYVGTVARLLVPLAYCLDDLDDSETALRYARECLDACPGGWPAARPGGGAPVARHRPQRPVGVGRRRRARGVGSGAVHADAGTVAGGPVVRGVGRRARRAGRHPGGGTRATPCRRGVRRAGRDVARVAVRPGRGRGTGGLRRNPWPDAVARPG</sequence>
<keyword evidence="3" id="KW-0802">TPR repeat</keyword>
<evidence type="ECO:0000256" key="3">
    <source>
        <dbReference type="PROSITE-ProRule" id="PRU00339"/>
    </source>
</evidence>
<dbReference type="Proteomes" id="UP000321617">
    <property type="component" value="Unassembled WGS sequence"/>
</dbReference>
<dbReference type="InterPro" id="IPR005158">
    <property type="entry name" value="BTAD"/>
</dbReference>
<feature type="compositionally biased region" description="Basic residues" evidence="4">
    <location>
        <begin position="905"/>
        <end position="922"/>
    </location>
</feature>
<dbReference type="Pfam" id="PF13424">
    <property type="entry name" value="TPR_12"/>
    <property type="match status" value="1"/>
</dbReference>
<dbReference type="SUPFAM" id="SSF52540">
    <property type="entry name" value="P-loop containing nucleoside triphosphate hydrolases"/>
    <property type="match status" value="1"/>
</dbReference>
<reference evidence="6 7" key="1">
    <citation type="journal article" date="2013" name="Stand. Genomic Sci.">
        <title>Genomic Encyclopedia of Type Strains, Phase I: The one thousand microbial genomes (KMG-I) project.</title>
        <authorList>
            <person name="Kyrpides N.C."/>
            <person name="Woyke T."/>
            <person name="Eisen J.A."/>
            <person name="Garrity G."/>
            <person name="Lilburn T.G."/>
            <person name="Beck B.J."/>
            <person name="Whitman W.B."/>
            <person name="Hugenholtz P."/>
            <person name="Klenk H.P."/>
        </authorList>
    </citation>
    <scope>NUCLEOTIDE SEQUENCE [LARGE SCALE GENOMIC DNA]</scope>
    <source>
        <strain evidence="6 7">DSM 45044</strain>
    </source>
</reference>
<dbReference type="Pfam" id="PF03704">
    <property type="entry name" value="BTAD"/>
    <property type="match status" value="1"/>
</dbReference>
<dbReference type="InterPro" id="IPR042197">
    <property type="entry name" value="Apaf_helical"/>
</dbReference>
<dbReference type="SUPFAM" id="SSF48452">
    <property type="entry name" value="TPR-like"/>
    <property type="match status" value="2"/>
</dbReference>